<evidence type="ECO:0008006" key="9">
    <source>
        <dbReference type="Google" id="ProtNLM"/>
    </source>
</evidence>
<feature type="repeat" description="WD" evidence="3">
    <location>
        <begin position="1260"/>
        <end position="1301"/>
    </location>
</feature>
<evidence type="ECO:0000256" key="2">
    <source>
        <dbReference type="ARBA" id="ARBA00022737"/>
    </source>
</evidence>
<dbReference type="Gene3D" id="2.60.40.150">
    <property type="entry name" value="C2 domain"/>
    <property type="match status" value="1"/>
</dbReference>
<evidence type="ECO:0000259" key="6">
    <source>
        <dbReference type="PROSITE" id="PS50837"/>
    </source>
</evidence>
<dbReference type="InterPro" id="IPR015943">
    <property type="entry name" value="WD40/YVTN_repeat-like_dom_sf"/>
</dbReference>
<feature type="region of interest" description="Disordered" evidence="4">
    <location>
        <begin position="1"/>
        <end position="21"/>
    </location>
</feature>
<dbReference type="Pfam" id="PF00400">
    <property type="entry name" value="WD40"/>
    <property type="match status" value="8"/>
</dbReference>
<protein>
    <recommendedName>
        <fullName evidence="9">WD40 repeat-like protein</fullName>
    </recommendedName>
</protein>
<dbReference type="InterPro" id="IPR056884">
    <property type="entry name" value="NPHP3-like_N"/>
</dbReference>
<dbReference type="PROSITE" id="PS00678">
    <property type="entry name" value="WD_REPEATS_1"/>
    <property type="match status" value="2"/>
</dbReference>
<evidence type="ECO:0000259" key="5">
    <source>
        <dbReference type="PROSITE" id="PS50004"/>
    </source>
</evidence>
<accession>A0AAV5AD23</accession>
<dbReference type="Gene3D" id="3.40.50.300">
    <property type="entry name" value="P-loop containing nucleotide triphosphate hydrolases"/>
    <property type="match status" value="1"/>
</dbReference>
<dbReference type="Pfam" id="PF00168">
    <property type="entry name" value="C2"/>
    <property type="match status" value="1"/>
</dbReference>
<dbReference type="Pfam" id="PF12894">
    <property type="entry name" value="ANAPC4_WD40"/>
    <property type="match status" value="1"/>
</dbReference>
<dbReference type="InterPro" id="IPR007111">
    <property type="entry name" value="NACHT_NTPase"/>
</dbReference>
<keyword evidence="2" id="KW-0677">Repeat</keyword>
<feature type="repeat" description="WD" evidence="3">
    <location>
        <begin position="965"/>
        <end position="1006"/>
    </location>
</feature>
<evidence type="ECO:0000256" key="4">
    <source>
        <dbReference type="SAM" id="MobiDB-lite"/>
    </source>
</evidence>
<feature type="domain" description="C2" evidence="5">
    <location>
        <begin position="9"/>
        <end position="128"/>
    </location>
</feature>
<sequence>MVWTNERDVHDQSHPSASQNFQTGSRTISLKIKSATGLKKSSRLSRDPKTFVQIKIDGQTYATHVSQRTTNPVWDEEFIILLQGQGWSTEFYLRQDKSISNGNLIAQCHLTDTQFEALLYSRDGPNPAPQRLDLNTVNTGTNTVKLEITVTQLLVSSPRMYFLEKIHEHSQFDLSQITAPPAQSSNDLNASNVNVSASVLGVMSSISQLKPIIDRLATVHPYVNLAWQILTAIHNSTEAQRQRDERVIALVTSMQAAIRWLVSLDPLTKIELLETSFTELFDLCCRCGIFIQWYCSRFIRDIMSNVEERIQTLENSFHDSIKNFSMALKIQTVIATANIDQANKNDKANELIQKHLPYESATWDPTLTCLKGTREDILQEIFTWVDHNREKNVFWLAGLAGSGKSTIAHTVASALSSTNRLGGCFFFARHQSKRNEANLVMSTVAHGISAFAESVRDSLVTIINRNSNVAKGPLRRQFLDLVVEPLKSYSGKDPIVIVFDALDECATPAMREDLLTILAHDSAQLPPNVLLFITARPERDIEEAFSLTSKCHRCAINLDSSTNIEDITIYVKHHLAKIASAKGIKGEWPSELRRTEFVRRSTGLFIWAATACEFVRRSFSPEKALDRLVSEELPTSATAAIDSLYATALQAVEGWQDEDFIPAYQVVVGTIISLKNPLPSSIIEQLLGPELNGVSVNRVVSSLGCVLSGSEDLPIRVLHPSFSEYLTSESRCKNPDTYIDVSQNHGRLSHSSLSLMNASLKYNICGFSHPSQSTLESQLNITDIPGHLRYACHFWAEHVVRAGGDDDLQAQVYKFLLTHGLHWMEVMSLIGLAGHIRSSLHVVRIWAQDSRNADLERLAYDLERFSQTFSNVMSDFPLHLYVSALPFAPLGTFVHQEAFVKDRVNTIKVLSGSDQRWPRCFQILEGHEGYVRCVAFSPKGMLASGGDDATVRIWNLLDGTSYLELIGHKHPVTSVAFSSNGNKVITGSIDKMAFIWDSASGECLASLKDHRLPITSVAFTQDRTRAITGSMDRTIRVWDATFGSQSTSPIDTRQTEISCIAVSSRSNLVASGSFDGILEPMVHPSPRDTEARVTSVAFSHDENTVTSAYRDGCVNIWSVSTGEKLKSIKVSSRTITSVEFTHDDSVITVGCNDNTISLWDVHTGKMVIGSPIEGHSGPVSAVALSADGSVIASGSHDSKIRLWEYLECVKSPPSWQVEGHKNEITVIAFNSDKSLVASGDKSGSVCVWRCSNGELLHNIPDIHRGSVMTLAFSVEGDMLLSGGEDTIVACWSLKKKELSWTSKEAELAHERAVSASAFNHKGTKVATGGRDRYIFLWDTDTGGLSVDEPLENENGYWIEHLAFSADDTELLSIDSHANKAYWDVDTGVLVEEEGSVGDFNEYLDDSNKFDLDEIGWVIEKSSSRQIFWVPPDHRGKVWAASDETFVIGNKYGVVTIIDISQAFL</sequence>
<dbReference type="PROSITE" id="PS50837">
    <property type="entry name" value="NACHT"/>
    <property type="match status" value="1"/>
</dbReference>
<feature type="domain" description="NACHT" evidence="6">
    <location>
        <begin position="392"/>
        <end position="537"/>
    </location>
</feature>
<feature type="repeat" description="WD" evidence="3">
    <location>
        <begin position="924"/>
        <end position="964"/>
    </location>
</feature>
<evidence type="ECO:0000256" key="3">
    <source>
        <dbReference type="PROSITE-ProRule" id="PRU00221"/>
    </source>
</evidence>
<keyword evidence="1 3" id="KW-0853">WD repeat</keyword>
<dbReference type="Proteomes" id="UP001050691">
    <property type="component" value="Unassembled WGS sequence"/>
</dbReference>
<dbReference type="SUPFAM" id="SSF52540">
    <property type="entry name" value="P-loop containing nucleoside triphosphate hydrolases"/>
    <property type="match status" value="1"/>
</dbReference>
<evidence type="ECO:0000313" key="8">
    <source>
        <dbReference type="Proteomes" id="UP001050691"/>
    </source>
</evidence>
<dbReference type="InterPro" id="IPR000008">
    <property type="entry name" value="C2_dom"/>
</dbReference>
<dbReference type="InterPro" id="IPR020472">
    <property type="entry name" value="WD40_PAC1"/>
</dbReference>
<dbReference type="PANTHER" id="PTHR19848:SF8">
    <property type="entry name" value="F-BOX AND WD REPEAT DOMAIN CONTAINING 7"/>
    <property type="match status" value="1"/>
</dbReference>
<dbReference type="PRINTS" id="PR00320">
    <property type="entry name" value="GPROTEINBRPT"/>
</dbReference>
<dbReference type="InterPro" id="IPR001680">
    <property type="entry name" value="WD40_rpt"/>
</dbReference>
<dbReference type="CDD" id="cd00200">
    <property type="entry name" value="WD40"/>
    <property type="match status" value="1"/>
</dbReference>
<dbReference type="CDD" id="cd00030">
    <property type="entry name" value="C2"/>
    <property type="match status" value="1"/>
</dbReference>
<dbReference type="SUPFAM" id="SSF50978">
    <property type="entry name" value="WD40 repeat-like"/>
    <property type="match status" value="2"/>
</dbReference>
<proteinExistence type="predicted"/>
<dbReference type="SUPFAM" id="SSF49562">
    <property type="entry name" value="C2 domain (Calcium/lipid-binding domain, CaLB)"/>
    <property type="match status" value="1"/>
</dbReference>
<dbReference type="PROSITE" id="PS50294">
    <property type="entry name" value="WD_REPEATS_REGION"/>
    <property type="match status" value="8"/>
</dbReference>
<dbReference type="Pfam" id="PF24883">
    <property type="entry name" value="NPHP3_N"/>
    <property type="match status" value="1"/>
</dbReference>
<feature type="repeat" description="WD" evidence="3">
    <location>
        <begin position="1217"/>
        <end position="1258"/>
    </location>
</feature>
<name>A0AAV5AD23_9AGAM</name>
<keyword evidence="8" id="KW-1185">Reference proteome</keyword>
<reference evidence="7" key="1">
    <citation type="submission" date="2021-10" db="EMBL/GenBank/DDBJ databases">
        <title>De novo Genome Assembly of Clathrus columnatus (Basidiomycota, Fungi) Using Illumina and Nanopore Sequence Data.</title>
        <authorList>
            <person name="Ogiso-Tanaka E."/>
            <person name="Itagaki H."/>
            <person name="Hosoya T."/>
            <person name="Hosaka K."/>
        </authorList>
    </citation>
    <scope>NUCLEOTIDE SEQUENCE</scope>
    <source>
        <strain evidence="7">MO-923</strain>
    </source>
</reference>
<dbReference type="PROSITE" id="PS50004">
    <property type="entry name" value="C2"/>
    <property type="match status" value="1"/>
</dbReference>
<dbReference type="Gene3D" id="2.130.10.10">
    <property type="entry name" value="YVTN repeat-like/Quinoprotein amine dehydrogenase"/>
    <property type="match status" value="3"/>
</dbReference>
<organism evidence="7 8">
    <name type="scientific">Clathrus columnatus</name>
    <dbReference type="NCBI Taxonomy" id="1419009"/>
    <lineage>
        <taxon>Eukaryota</taxon>
        <taxon>Fungi</taxon>
        <taxon>Dikarya</taxon>
        <taxon>Basidiomycota</taxon>
        <taxon>Agaricomycotina</taxon>
        <taxon>Agaricomycetes</taxon>
        <taxon>Phallomycetidae</taxon>
        <taxon>Phallales</taxon>
        <taxon>Clathraceae</taxon>
        <taxon>Clathrus</taxon>
    </lineage>
</organism>
<dbReference type="InterPro" id="IPR024977">
    <property type="entry name" value="Apc4-like_WD40_dom"/>
</dbReference>
<dbReference type="SMART" id="SM00320">
    <property type="entry name" value="WD40"/>
    <property type="match status" value="9"/>
</dbReference>
<evidence type="ECO:0000313" key="7">
    <source>
        <dbReference type="EMBL" id="GJJ11373.1"/>
    </source>
</evidence>
<evidence type="ECO:0000256" key="1">
    <source>
        <dbReference type="ARBA" id="ARBA00022574"/>
    </source>
</evidence>
<feature type="repeat" description="WD" evidence="3">
    <location>
        <begin position="1306"/>
        <end position="1347"/>
    </location>
</feature>
<dbReference type="InterPro" id="IPR019775">
    <property type="entry name" value="WD40_repeat_CS"/>
</dbReference>
<feature type="repeat" description="WD" evidence="3">
    <location>
        <begin position="1086"/>
        <end position="1127"/>
    </location>
</feature>
<gene>
    <name evidence="7" type="ORF">Clacol_005605</name>
</gene>
<comment type="caution">
    <text evidence="7">The sequence shown here is derived from an EMBL/GenBank/DDBJ whole genome shotgun (WGS) entry which is preliminary data.</text>
</comment>
<dbReference type="PROSITE" id="PS50082">
    <property type="entry name" value="WD_REPEATS_2"/>
    <property type="match status" value="9"/>
</dbReference>
<dbReference type="InterPro" id="IPR036322">
    <property type="entry name" value="WD40_repeat_dom_sf"/>
</dbReference>
<feature type="compositionally biased region" description="Basic and acidic residues" evidence="4">
    <location>
        <begin position="1"/>
        <end position="13"/>
    </location>
</feature>
<dbReference type="InterPro" id="IPR035892">
    <property type="entry name" value="C2_domain_sf"/>
</dbReference>
<dbReference type="EMBL" id="BPWL01000006">
    <property type="protein sequence ID" value="GJJ11373.1"/>
    <property type="molecule type" value="Genomic_DNA"/>
</dbReference>
<dbReference type="PANTHER" id="PTHR19848">
    <property type="entry name" value="WD40 REPEAT PROTEIN"/>
    <property type="match status" value="1"/>
</dbReference>
<dbReference type="InterPro" id="IPR027417">
    <property type="entry name" value="P-loop_NTPase"/>
</dbReference>
<feature type="repeat" description="WD" evidence="3">
    <location>
        <begin position="1128"/>
        <end position="1169"/>
    </location>
</feature>
<feature type="repeat" description="WD" evidence="3">
    <location>
        <begin position="1007"/>
        <end position="1048"/>
    </location>
</feature>
<feature type="repeat" description="WD" evidence="3">
    <location>
        <begin position="1172"/>
        <end position="1204"/>
    </location>
</feature>